<evidence type="ECO:0000313" key="3">
    <source>
        <dbReference type="Proteomes" id="UP000187429"/>
    </source>
</evidence>
<gene>
    <name evidence="2" type="ORF">AYI69_g1326</name>
</gene>
<protein>
    <submittedName>
        <fullName evidence="2">Uncharacterized protein</fullName>
    </submittedName>
</protein>
<dbReference type="EMBL" id="LSSM01000356">
    <property type="protein sequence ID" value="OMJ29188.1"/>
    <property type="molecule type" value="Genomic_DNA"/>
</dbReference>
<evidence type="ECO:0000256" key="1">
    <source>
        <dbReference type="SAM" id="MobiDB-lite"/>
    </source>
</evidence>
<dbReference type="OrthoDB" id="5627113at2759"/>
<keyword evidence="3" id="KW-1185">Reference proteome</keyword>
<feature type="compositionally biased region" description="Basic and acidic residues" evidence="1">
    <location>
        <begin position="65"/>
        <end position="74"/>
    </location>
</feature>
<sequence>MSSDKGFFSQKMQYATGMIESQAGKLLRRKDWVDKGEKLMSSSKAGTGGEAGVNVANAAEGVDSAAKKGADKSEGVLTGLGDTLDSSMGKVKSAFTGAEKGAISSAQKAEDGAVHAVEGEVNVAGKTVSGGAETVAQKTSDVMDNLVKRL</sequence>
<reference evidence="3" key="1">
    <citation type="submission" date="2017-01" db="EMBL/GenBank/DDBJ databases">
        <authorList>
            <person name="Wang Y."/>
            <person name="White M."/>
            <person name="Kvist S."/>
            <person name="Moncalvo J.-M."/>
        </authorList>
    </citation>
    <scope>NUCLEOTIDE SEQUENCE [LARGE SCALE GENOMIC DNA]</scope>
    <source>
        <strain evidence="3">ID-206-W2</strain>
    </source>
</reference>
<evidence type="ECO:0000313" key="2">
    <source>
        <dbReference type="EMBL" id="OMJ29188.1"/>
    </source>
</evidence>
<accession>A0A1R1YQL6</accession>
<organism evidence="2 3">
    <name type="scientific">Smittium culicis</name>
    <dbReference type="NCBI Taxonomy" id="133412"/>
    <lineage>
        <taxon>Eukaryota</taxon>
        <taxon>Fungi</taxon>
        <taxon>Fungi incertae sedis</taxon>
        <taxon>Zoopagomycota</taxon>
        <taxon>Kickxellomycotina</taxon>
        <taxon>Harpellomycetes</taxon>
        <taxon>Harpellales</taxon>
        <taxon>Legeriomycetaceae</taxon>
        <taxon>Smittium</taxon>
    </lineage>
</organism>
<name>A0A1R1YQL6_9FUNG</name>
<comment type="caution">
    <text evidence="2">The sequence shown here is derived from an EMBL/GenBank/DDBJ whole genome shotgun (WGS) entry which is preliminary data.</text>
</comment>
<dbReference type="AlphaFoldDB" id="A0A1R1YQL6"/>
<proteinExistence type="predicted"/>
<dbReference type="Proteomes" id="UP000187429">
    <property type="component" value="Unassembled WGS sequence"/>
</dbReference>
<feature type="region of interest" description="Disordered" evidence="1">
    <location>
        <begin position="65"/>
        <end position="87"/>
    </location>
</feature>